<dbReference type="InterPro" id="IPR035996">
    <property type="entry name" value="4pyrrol_Methylase_sf"/>
</dbReference>
<proteinExistence type="inferred from homology"/>
<evidence type="ECO:0000256" key="2">
    <source>
        <dbReference type="ARBA" id="ARBA00022603"/>
    </source>
</evidence>
<dbReference type="InterPro" id="IPR003043">
    <property type="entry name" value="Uropor_MeTrfase_CS"/>
</dbReference>
<organism evidence="8 9">
    <name type="scientific">Dermabacter vaginalis</name>
    <dbReference type="NCBI Taxonomy" id="1630135"/>
    <lineage>
        <taxon>Bacteria</taxon>
        <taxon>Bacillati</taxon>
        <taxon>Actinomycetota</taxon>
        <taxon>Actinomycetes</taxon>
        <taxon>Micrococcales</taxon>
        <taxon>Dermabacteraceae</taxon>
        <taxon>Dermabacter</taxon>
    </lineage>
</organism>
<dbReference type="InterPro" id="IPR000878">
    <property type="entry name" value="4pyrrol_Mease"/>
</dbReference>
<dbReference type="NCBIfam" id="NF004790">
    <property type="entry name" value="PRK06136.1"/>
    <property type="match status" value="1"/>
</dbReference>
<dbReference type="PROSITE" id="PS00840">
    <property type="entry name" value="SUMT_2"/>
    <property type="match status" value="1"/>
</dbReference>
<dbReference type="Pfam" id="PF00590">
    <property type="entry name" value="TP_methylase"/>
    <property type="match status" value="1"/>
</dbReference>
<evidence type="ECO:0000313" key="8">
    <source>
        <dbReference type="EMBL" id="QEU12056.1"/>
    </source>
</evidence>
<evidence type="ECO:0000256" key="3">
    <source>
        <dbReference type="ARBA" id="ARBA00022679"/>
    </source>
</evidence>
<feature type="domain" description="Tetrapyrrole methylase" evidence="7">
    <location>
        <begin position="128"/>
        <end position="334"/>
    </location>
</feature>
<dbReference type="NCBIfam" id="TIGR01469">
    <property type="entry name" value="cobA_cysG_Cterm"/>
    <property type="match status" value="1"/>
</dbReference>
<keyword evidence="9" id="KW-1185">Reference proteome</keyword>
<keyword evidence="5" id="KW-0627">Porphyrin biosynthesis</keyword>
<evidence type="ECO:0000313" key="9">
    <source>
        <dbReference type="Proteomes" id="UP000323865"/>
    </source>
</evidence>
<dbReference type="InterPro" id="IPR014776">
    <property type="entry name" value="4pyrrole_Mease_sub2"/>
</dbReference>
<dbReference type="GO" id="GO:0004851">
    <property type="term" value="F:uroporphyrin-III C-methyltransferase activity"/>
    <property type="evidence" value="ECO:0007669"/>
    <property type="project" value="UniProtKB-EC"/>
</dbReference>
<comment type="similarity">
    <text evidence="6">Belongs to the precorrin methyltransferase family.</text>
</comment>
<keyword evidence="4" id="KW-0949">S-adenosyl-L-methionine</keyword>
<protein>
    <recommendedName>
        <fullName evidence="1">uroporphyrinogen-III C-methyltransferase</fullName>
        <ecNumber evidence="1">2.1.1.107</ecNumber>
    </recommendedName>
</protein>
<dbReference type="Proteomes" id="UP000323865">
    <property type="component" value="Chromosome"/>
</dbReference>
<evidence type="ECO:0000259" key="7">
    <source>
        <dbReference type="Pfam" id="PF00590"/>
    </source>
</evidence>
<reference evidence="8 9" key="1">
    <citation type="submission" date="2019-09" db="EMBL/GenBank/DDBJ databases">
        <title>FDA dAtabase for Regulatory Grade micrObial Sequences (FDA-ARGOS): Supporting development and validation of Infectious Disease Dx tests.</title>
        <authorList>
            <person name="Sciortino C."/>
            <person name="Tallon L."/>
            <person name="Sadzewicz L."/>
            <person name="Vavikolanu K."/>
            <person name="Mehta A."/>
            <person name="Aluvathingal J."/>
            <person name="Nadendla S."/>
            <person name="Nandy P."/>
            <person name="Geyer C."/>
            <person name="Yan Y."/>
            <person name="Sichtig H."/>
        </authorList>
    </citation>
    <scope>NUCLEOTIDE SEQUENCE [LARGE SCALE GENOMIC DNA]</scope>
    <source>
        <strain evidence="8 9">FDAARGOS_640</strain>
    </source>
</reference>
<evidence type="ECO:0000256" key="4">
    <source>
        <dbReference type="ARBA" id="ARBA00022691"/>
    </source>
</evidence>
<dbReference type="Gene3D" id="3.30.950.10">
    <property type="entry name" value="Methyltransferase, Cobalt-precorrin-4 Transmethylase, Domain 2"/>
    <property type="match status" value="1"/>
</dbReference>
<accession>A0ABX6A662</accession>
<sequence length="380" mass="39949">MPTARRFPPLRFSSASNFVKASALSVAHRWQGRAVDLSDHRGPASWRAAQALALEGATVYIGDSRARDRAHGFDRLARERGLEKLALQWAAELRGEISSDACAPHAEKIALHEAEEPSENGANPAGVVTLVGGGPGDPNLLTVAALTAIARADVVLLDRLGIALNVVDFAPAALVIDVGKAPGRHKMSQESINETMLAFARAGARVVRLKGGDPFIFGRGGEEWRFLAEQGIRVDVVPGLTSALSVPAHAGVSATYREVTRAVTIMSGHQPFNQAELSSLVSLGSTIVILMGVATFPSTVAGLRKAGLPDSTGVALLEQGYTANERHTFTTLGAAIDDARARGVTNPAVIVIGDVVNVREASAEIIEARTDTPTEGEELA</sequence>
<dbReference type="InterPro" id="IPR006366">
    <property type="entry name" value="CobA/CysG_C"/>
</dbReference>
<dbReference type="GO" id="GO:0032259">
    <property type="term" value="P:methylation"/>
    <property type="evidence" value="ECO:0007669"/>
    <property type="project" value="UniProtKB-KW"/>
</dbReference>
<dbReference type="EC" id="2.1.1.107" evidence="1"/>
<dbReference type="PANTHER" id="PTHR45790:SF3">
    <property type="entry name" value="S-ADENOSYL-L-METHIONINE-DEPENDENT UROPORPHYRINOGEN III METHYLTRANSFERASE, CHLOROPLASTIC"/>
    <property type="match status" value="1"/>
</dbReference>
<keyword evidence="3 6" id="KW-0808">Transferase</keyword>
<evidence type="ECO:0000256" key="6">
    <source>
        <dbReference type="RuleBase" id="RU003960"/>
    </source>
</evidence>
<dbReference type="PANTHER" id="PTHR45790">
    <property type="entry name" value="SIROHEME SYNTHASE-RELATED"/>
    <property type="match status" value="1"/>
</dbReference>
<dbReference type="InterPro" id="IPR050161">
    <property type="entry name" value="Siro_Cobalamin_biosynth"/>
</dbReference>
<dbReference type="EMBL" id="CP044108">
    <property type="protein sequence ID" value="QEU12056.1"/>
    <property type="molecule type" value="Genomic_DNA"/>
</dbReference>
<dbReference type="CDD" id="cd11642">
    <property type="entry name" value="SUMT"/>
    <property type="match status" value="1"/>
</dbReference>
<evidence type="ECO:0000256" key="1">
    <source>
        <dbReference type="ARBA" id="ARBA00012162"/>
    </source>
</evidence>
<dbReference type="InterPro" id="IPR014777">
    <property type="entry name" value="4pyrrole_Mease_sub1"/>
</dbReference>
<dbReference type="SUPFAM" id="SSF53790">
    <property type="entry name" value="Tetrapyrrole methylase"/>
    <property type="match status" value="1"/>
</dbReference>
<dbReference type="Gene3D" id="3.40.1010.10">
    <property type="entry name" value="Cobalt-precorrin-4 Transmethylase, Domain 1"/>
    <property type="match status" value="1"/>
</dbReference>
<name>A0ABX6A662_9MICO</name>
<keyword evidence="2 6" id="KW-0489">Methyltransferase</keyword>
<evidence type="ECO:0000256" key="5">
    <source>
        <dbReference type="ARBA" id="ARBA00023244"/>
    </source>
</evidence>
<gene>
    <name evidence="8" type="primary">cobA</name>
    <name evidence="8" type="ORF">FOB48_06900</name>
</gene>